<dbReference type="RefSeq" id="YP_006382479.1">
    <property type="nucleotide sequence ID" value="NC_017971.2"/>
</dbReference>
<evidence type="ECO:0000313" key="1">
    <source>
        <dbReference type="EMBL" id="CCE60774.1"/>
    </source>
</evidence>
<gene>
    <name evidence="1" type="ORF">tf_19</name>
</gene>
<name>I2FLP0_9CAUD</name>
<proteinExistence type="predicted"/>
<accession>I2FLP0</accession>
<evidence type="ECO:0008006" key="3">
    <source>
        <dbReference type="Google" id="ProtNLM"/>
    </source>
</evidence>
<dbReference type="InterPro" id="IPR025681">
    <property type="entry name" value="COOH-NH2_lig"/>
</dbReference>
<dbReference type="Proteomes" id="UP000002867">
    <property type="component" value="Segment"/>
</dbReference>
<keyword evidence="2" id="KW-1185">Reference proteome</keyword>
<dbReference type="OrthoDB" id="6062at10239"/>
<dbReference type="GeneID" id="12979131"/>
<dbReference type="EMBL" id="HE611333">
    <property type="protein sequence ID" value="CCE60774.1"/>
    <property type="molecule type" value="Genomic_DNA"/>
</dbReference>
<sequence length="262" mass="28928">MKPLVGSDPELFVGRDGNVLTAIGLIGGSKDSPLAVPLGALQEDNVLLEYNIDPASSFEEFQRNILGVLEEGRSALAKHGLDVIRGLSSHIYDESTLMQAGEQAWVFGCEPDYNAWTKNVNEMPRDVHPFLRTAGGHLHIGFDHIMPVTKAESRKVVKMCDLLLGLPSVLLDPDEERKQLYGKAGACRLKPYGPEYRTLSNFWLFSNDLIKWAYDGAVAAFERREELDAMEAFVSSERIQQIINSGDKHEAEAACKILGVAV</sequence>
<reference evidence="1 2" key="1">
    <citation type="journal article" date="2012" name="PLoS ONE">
        <title>Genomic Analysis of Pseudomonas putida Phage tf with Localized Single-Strand DNA Interruptions.</title>
        <authorList>
            <person name="Glukhov A.S."/>
            <person name="Krutilina A.I."/>
            <person name="Shlyapnikov M.G."/>
            <person name="Severinov K."/>
            <person name="Lavysh D."/>
            <person name="Kochetkov V.V."/>
            <person name="McGrath J.W."/>
            <person name="de Leeuwe C."/>
            <person name="Shaburova O.V."/>
            <person name="Krylov V.N."/>
            <person name="Akulenko N.V."/>
            <person name="Kulakov L.A."/>
        </authorList>
    </citation>
    <scope>NUCLEOTIDE SEQUENCE [LARGE SCALE GENOMIC DNA]</scope>
</reference>
<organism evidence="1 2">
    <name type="scientific">Pseudomonas phage tf</name>
    <dbReference type="NCBI Taxonomy" id="1114179"/>
    <lineage>
        <taxon>Viruses</taxon>
        <taxon>Duplodnaviria</taxon>
        <taxon>Heunggongvirae</taxon>
        <taxon>Uroviricota</taxon>
        <taxon>Caudoviricetes</taxon>
        <taxon>Krylovvirus</taxon>
        <taxon>Krylovvirus tf</taxon>
    </lineage>
</organism>
<dbReference type="Pfam" id="PF14395">
    <property type="entry name" value="COOH-NH2_lig"/>
    <property type="match status" value="1"/>
</dbReference>
<dbReference type="KEGG" id="vg:12979131"/>
<evidence type="ECO:0000313" key="2">
    <source>
        <dbReference type="Proteomes" id="UP000002867"/>
    </source>
</evidence>
<protein>
    <recommendedName>
        <fullName evidence="3">COOH.NH2 ligase-type 2</fullName>
    </recommendedName>
</protein>